<dbReference type="GO" id="GO:0016887">
    <property type="term" value="F:ATP hydrolysis activity"/>
    <property type="evidence" value="ECO:0007669"/>
    <property type="project" value="TreeGrafter"/>
</dbReference>
<accession>A0A1H1SYM0</accession>
<proteinExistence type="predicted"/>
<dbReference type="InterPro" id="IPR059050">
    <property type="entry name" value="Rv3660c_N"/>
</dbReference>
<dbReference type="EMBL" id="LT629772">
    <property type="protein sequence ID" value="SDS52913.1"/>
    <property type="molecule type" value="Genomic_DNA"/>
</dbReference>
<reference evidence="2 3" key="1">
    <citation type="submission" date="2016-10" db="EMBL/GenBank/DDBJ databases">
        <authorList>
            <person name="de Groot N.N."/>
        </authorList>
    </citation>
    <scope>NUCLEOTIDE SEQUENCE [LARGE SCALE GENOMIC DNA]</scope>
    <source>
        <strain evidence="2 3">DSM 21800</strain>
    </source>
</reference>
<dbReference type="GO" id="GO:0005524">
    <property type="term" value="F:ATP binding"/>
    <property type="evidence" value="ECO:0007669"/>
    <property type="project" value="TreeGrafter"/>
</dbReference>
<keyword evidence="2" id="KW-0347">Helicase</keyword>
<keyword evidence="2" id="KW-0067">ATP-binding</keyword>
<dbReference type="SUPFAM" id="SSF52540">
    <property type="entry name" value="P-loop containing nucleoside triphosphate hydrolases"/>
    <property type="match status" value="1"/>
</dbReference>
<dbReference type="Pfam" id="PF26563">
    <property type="entry name" value="Rv3660c_N"/>
    <property type="match status" value="1"/>
</dbReference>
<dbReference type="NCBIfam" id="TIGR03815">
    <property type="entry name" value="CpaE_hom_Actino"/>
    <property type="match status" value="1"/>
</dbReference>
<evidence type="ECO:0000259" key="1">
    <source>
        <dbReference type="Pfam" id="PF26563"/>
    </source>
</evidence>
<sequence length="345" mass="35355">MLTGDVDLLDSVLAAAAAAGVEPTVSAEPAAVRPQWMTAAIVVVGLDRARQLAELVLPHRTEVYVVGPQDDDELWRWSAPLGAAVLGLPQAAGVLTAAIADATGRPSGGGRTVSVVGASGGVGASSLAAGLAVVAAGQGLPAMLVDLDPMSGGLDLLVGAEGVPGWRWPRLVAAQGHLGDLSGHLPRLAGLDLLSAAREDVVVIPTVDAVRAVLQSAARTHRLTVVDLPRALDPGGREVLRRADLALVVVAADVRGIAAAQQFVPALREAAIDVELVVRRPRSGGVEARLVADALELPLAGVLREDAALRQGAERGDPPGRASRGPLAKLSRRLLERIDVESRAA</sequence>
<protein>
    <submittedName>
        <fullName evidence="2">Helicase/secretion neighborhood CpaE-like protein</fullName>
    </submittedName>
</protein>
<organism evidence="2 3">
    <name type="scientific">Microlunatus soli</name>
    <dbReference type="NCBI Taxonomy" id="630515"/>
    <lineage>
        <taxon>Bacteria</taxon>
        <taxon>Bacillati</taxon>
        <taxon>Actinomycetota</taxon>
        <taxon>Actinomycetes</taxon>
        <taxon>Propionibacteriales</taxon>
        <taxon>Propionibacteriaceae</taxon>
        <taxon>Microlunatus</taxon>
    </lineage>
</organism>
<dbReference type="GO" id="GO:0051782">
    <property type="term" value="P:negative regulation of cell division"/>
    <property type="evidence" value="ECO:0007669"/>
    <property type="project" value="TreeGrafter"/>
</dbReference>
<dbReference type="AlphaFoldDB" id="A0A1H1SYM0"/>
<dbReference type="Proteomes" id="UP000199103">
    <property type="component" value="Chromosome I"/>
</dbReference>
<keyword evidence="2" id="KW-0378">Hydrolase</keyword>
<feature type="domain" description="Rv3660c-like CheY-like N-terminal" evidence="1">
    <location>
        <begin position="3"/>
        <end position="107"/>
    </location>
</feature>
<name>A0A1H1SYM0_9ACTN</name>
<dbReference type="PANTHER" id="PTHR43384">
    <property type="entry name" value="SEPTUM SITE-DETERMINING PROTEIN MIND HOMOLOG, CHLOROPLASTIC-RELATED"/>
    <property type="match status" value="1"/>
</dbReference>
<evidence type="ECO:0000313" key="2">
    <source>
        <dbReference type="EMBL" id="SDS52913.1"/>
    </source>
</evidence>
<dbReference type="STRING" id="630515.SAMN04489812_2183"/>
<dbReference type="GO" id="GO:0009898">
    <property type="term" value="C:cytoplasmic side of plasma membrane"/>
    <property type="evidence" value="ECO:0007669"/>
    <property type="project" value="TreeGrafter"/>
</dbReference>
<dbReference type="GO" id="GO:0004386">
    <property type="term" value="F:helicase activity"/>
    <property type="evidence" value="ECO:0007669"/>
    <property type="project" value="UniProtKB-KW"/>
</dbReference>
<dbReference type="Gene3D" id="3.40.50.300">
    <property type="entry name" value="P-loop containing nucleotide triphosphate hydrolases"/>
    <property type="match status" value="1"/>
</dbReference>
<dbReference type="InterPro" id="IPR050625">
    <property type="entry name" value="ParA/MinD_ATPase"/>
</dbReference>
<keyword evidence="2" id="KW-0547">Nucleotide-binding</keyword>
<dbReference type="InterPro" id="IPR027417">
    <property type="entry name" value="P-loop_NTPase"/>
</dbReference>
<keyword evidence="3" id="KW-1185">Reference proteome</keyword>
<dbReference type="GO" id="GO:0005829">
    <property type="term" value="C:cytosol"/>
    <property type="evidence" value="ECO:0007669"/>
    <property type="project" value="TreeGrafter"/>
</dbReference>
<dbReference type="InterPro" id="IPR022521">
    <property type="entry name" value="Rv3660c"/>
</dbReference>
<gene>
    <name evidence="2" type="ORF">SAMN04489812_2183</name>
</gene>
<evidence type="ECO:0000313" key="3">
    <source>
        <dbReference type="Proteomes" id="UP000199103"/>
    </source>
</evidence>
<dbReference type="PANTHER" id="PTHR43384:SF11">
    <property type="entry name" value="SEPTUM SITE DETERMINING PROTEIN"/>
    <property type="match status" value="1"/>
</dbReference>